<dbReference type="Pfam" id="PF03914">
    <property type="entry name" value="CBF"/>
    <property type="match status" value="1"/>
</dbReference>
<reference evidence="4 5" key="1">
    <citation type="submission" date="2018-02" db="EMBL/GenBank/DDBJ databases">
        <title>The genomes of Aspergillus section Nigri reveals drivers in fungal speciation.</title>
        <authorList>
            <consortium name="DOE Joint Genome Institute"/>
            <person name="Vesth T.C."/>
            <person name="Nybo J."/>
            <person name="Theobald S."/>
            <person name="Brandl J."/>
            <person name="Frisvad J.C."/>
            <person name="Nielsen K.F."/>
            <person name="Lyhne E.K."/>
            <person name="Kogle M.E."/>
            <person name="Kuo A."/>
            <person name="Riley R."/>
            <person name="Clum A."/>
            <person name="Nolan M."/>
            <person name="Lipzen A."/>
            <person name="Salamov A."/>
            <person name="Henrissat B."/>
            <person name="Wiebenga A."/>
            <person name="De vries R.P."/>
            <person name="Grigoriev I.V."/>
            <person name="Mortensen U.H."/>
            <person name="Andersen M.R."/>
            <person name="Baker S.E."/>
        </authorList>
    </citation>
    <scope>NUCLEOTIDE SEQUENCE [LARGE SCALE GENOMIC DNA]</scope>
    <source>
        <strain evidence="4 5">CBS 101889</strain>
    </source>
</reference>
<dbReference type="PANTHER" id="PTHR12455">
    <property type="entry name" value="NUCLEOLAR COMPLEX PROTEIN 4"/>
    <property type="match status" value="1"/>
</dbReference>
<feature type="domain" description="CCAAT-binding factor" evidence="3">
    <location>
        <begin position="314"/>
        <end position="470"/>
    </location>
</feature>
<dbReference type="AlphaFoldDB" id="A0A395HPA4"/>
<dbReference type="InterPro" id="IPR027193">
    <property type="entry name" value="Noc4"/>
</dbReference>
<evidence type="ECO:0000313" key="4">
    <source>
        <dbReference type="EMBL" id="RAL09792.1"/>
    </source>
</evidence>
<name>A0A395HPA4_ASPHC</name>
<dbReference type="EMBL" id="KZ824300">
    <property type="protein sequence ID" value="RAL09792.1"/>
    <property type="molecule type" value="Genomic_DNA"/>
</dbReference>
<dbReference type="STRING" id="1450537.A0A395HPA4"/>
<sequence length="549" mass="61969">MPAPIAAATASKKRKNVKEGGVPSSKRRAVAETEAPDATADIQRLEDQISESRKHYNNIATLISMLNTDGSAKKPNVPAALSLCRVFSRLIAGGNLTESSRAAENEKIIVAWLKERLKEYQRSLLSIIRESDPSSQITALTLCLCIINERATHLPGEEGIWVTGLFKNVVESVVEANNGQAVLSEFIEKAKEFEDVRYYTFMQISEYANTRRSPETIDTLISILSACDSIPKPDHEFESFYTKTSKDNKRVVSVNSHKKRAQDAWLAILSNNLTQTQRKHLLRIMVHNIEPWFNRPELLMDFLTDSYNVGGATSLLALSGLFYLIQEKNLDYPQFYAKLYSLLDADLLHSKHRSRFFRLLNTFLASTHLPAALIASFLKLLARLALNAPPAAIVAIAPFTYNLLKEHPTCAFMLHRPLSDDARAAILHARGMDDPYDPAEPDPLRSRAIESSLWELDTLQSHYHPNVAAIVRILAEQFTKQFYNLEDFLDYTYQGMLQAELGTEDKPFKRVPVVEYQIPRRIFTDRLVEEDGGQDTAPGSLLRELWDFA</sequence>
<evidence type="ECO:0000259" key="3">
    <source>
        <dbReference type="Pfam" id="PF03914"/>
    </source>
</evidence>
<dbReference type="GO" id="GO:0030692">
    <property type="term" value="C:Noc4p-Nop14p complex"/>
    <property type="evidence" value="ECO:0007669"/>
    <property type="project" value="TreeGrafter"/>
</dbReference>
<dbReference type="GO" id="GO:0042254">
    <property type="term" value="P:ribosome biogenesis"/>
    <property type="evidence" value="ECO:0007669"/>
    <property type="project" value="InterPro"/>
</dbReference>
<evidence type="ECO:0000256" key="1">
    <source>
        <dbReference type="ARBA" id="ARBA00007797"/>
    </source>
</evidence>
<evidence type="ECO:0000313" key="5">
    <source>
        <dbReference type="Proteomes" id="UP000248961"/>
    </source>
</evidence>
<feature type="region of interest" description="Disordered" evidence="2">
    <location>
        <begin position="1"/>
        <end position="38"/>
    </location>
</feature>
<protein>
    <submittedName>
        <fullName evidence="4">Putative ribosome biogenesis protein Noc4</fullName>
    </submittedName>
</protein>
<dbReference type="OrthoDB" id="10263185at2759"/>
<dbReference type="VEuPathDB" id="FungiDB:BO97DRAFT_445097"/>
<gene>
    <name evidence="4" type="ORF">BO97DRAFT_445097</name>
</gene>
<evidence type="ECO:0000256" key="2">
    <source>
        <dbReference type="SAM" id="MobiDB-lite"/>
    </source>
</evidence>
<accession>A0A395HPA4</accession>
<organism evidence="4 5">
    <name type="scientific">Aspergillus homomorphus (strain CBS 101889)</name>
    <dbReference type="NCBI Taxonomy" id="1450537"/>
    <lineage>
        <taxon>Eukaryota</taxon>
        <taxon>Fungi</taxon>
        <taxon>Dikarya</taxon>
        <taxon>Ascomycota</taxon>
        <taxon>Pezizomycotina</taxon>
        <taxon>Eurotiomycetes</taxon>
        <taxon>Eurotiomycetidae</taxon>
        <taxon>Eurotiales</taxon>
        <taxon>Aspergillaceae</taxon>
        <taxon>Aspergillus</taxon>
        <taxon>Aspergillus subgen. Circumdati</taxon>
    </lineage>
</organism>
<dbReference type="GeneID" id="37202801"/>
<dbReference type="RefSeq" id="XP_025548946.1">
    <property type="nucleotide sequence ID" value="XM_025698512.1"/>
</dbReference>
<dbReference type="GO" id="GO:0032040">
    <property type="term" value="C:small-subunit processome"/>
    <property type="evidence" value="ECO:0007669"/>
    <property type="project" value="TreeGrafter"/>
</dbReference>
<comment type="similarity">
    <text evidence="1">Belongs to the CBF/MAK21 family.</text>
</comment>
<dbReference type="Proteomes" id="UP000248961">
    <property type="component" value="Unassembled WGS sequence"/>
</dbReference>
<dbReference type="PANTHER" id="PTHR12455:SF0">
    <property type="entry name" value="NUCLEOLAR COMPLEX PROTEIN 4 HOMOLOG"/>
    <property type="match status" value="1"/>
</dbReference>
<proteinExistence type="inferred from homology"/>
<keyword evidence="5" id="KW-1185">Reference proteome</keyword>
<dbReference type="InterPro" id="IPR005612">
    <property type="entry name" value="CCAAT-binding_factor"/>
</dbReference>